<accession>A0ABM1ZDM4</accession>
<protein>
    <submittedName>
        <fullName evidence="2">Uncharacterized protein</fullName>
    </submittedName>
</protein>
<dbReference type="Proteomes" id="UP000069940">
    <property type="component" value="Unassembled WGS sequence"/>
</dbReference>
<proteinExistence type="predicted"/>
<dbReference type="RefSeq" id="XP_062700483.1">
    <property type="nucleotide sequence ID" value="XM_062844499.1"/>
</dbReference>
<evidence type="ECO:0000313" key="3">
    <source>
        <dbReference type="Proteomes" id="UP000069940"/>
    </source>
</evidence>
<dbReference type="GeneID" id="134283992"/>
<reference evidence="2" key="2">
    <citation type="submission" date="2025-05" db="UniProtKB">
        <authorList>
            <consortium name="EnsemblMetazoa"/>
        </authorList>
    </citation>
    <scope>IDENTIFICATION</scope>
    <source>
        <strain evidence="2">Foshan</strain>
    </source>
</reference>
<keyword evidence="3" id="KW-1185">Reference proteome</keyword>
<evidence type="ECO:0000256" key="1">
    <source>
        <dbReference type="SAM" id="MobiDB-lite"/>
    </source>
</evidence>
<organism evidence="2 3">
    <name type="scientific">Aedes albopictus</name>
    <name type="common">Asian tiger mosquito</name>
    <name type="synonym">Stegomyia albopicta</name>
    <dbReference type="NCBI Taxonomy" id="7160"/>
    <lineage>
        <taxon>Eukaryota</taxon>
        <taxon>Metazoa</taxon>
        <taxon>Ecdysozoa</taxon>
        <taxon>Arthropoda</taxon>
        <taxon>Hexapoda</taxon>
        <taxon>Insecta</taxon>
        <taxon>Pterygota</taxon>
        <taxon>Neoptera</taxon>
        <taxon>Endopterygota</taxon>
        <taxon>Diptera</taxon>
        <taxon>Nematocera</taxon>
        <taxon>Culicoidea</taxon>
        <taxon>Culicidae</taxon>
        <taxon>Culicinae</taxon>
        <taxon>Aedini</taxon>
        <taxon>Aedes</taxon>
        <taxon>Stegomyia</taxon>
    </lineage>
</organism>
<sequence length="991" mass="113762">MKEWSDLLREIKKFSDHDDAMEFGEDFAKLQMIFNHTNQFVRNFDKIVFHGGNEPFIIEIVARLVKYLRIRRYLNEDNKPVPECKDQLRKITLFMVLNTDVSFKYDLGKDTKLCHLLNTIPQLTKCLLINCIWGASLDEYFYEVLSYTPQWFMMQFVDQAVTSLKFSKPYEILGRVEAMVKAIYYSICRTDADWKKIDRNRFVEQQRTLGKLFDFLMEFLRYFNTPDMSKFERWTKLSMHKYHGFALKHMFGIVLYCLDMYLNKSLFKIDEKMGIYQIMGEEHLPKKEIPEQYSHGADGYLMKINNCLLNTLQTCVMEVTIDGFMYWVEIEIIVGDRGEKMSLQQFIGESAFKLCEMLKDNKVLQHNVLKQLPAISLRPKSQAEKAMELSMRDLMEKLESCREVFERKLFFNEFLRRGAQVFGNAECLELIEQNMDLISGDNVRKLIEYDNRPLEQEEMESDEPAEEAVKLRQLILKSVDYLLLEEANSLIKFMIATYGLEYDRYRTPTLVEEIIEYTNRFNSASLQLGAATDDSDIPFRLIFQCPSLFYQRLTRSLYDSSFNNANYIYAITQVIAKTKSLAVPYLSAQVRSLLSDKFEITKSNSLSLFVLKLYNLDLFERNHFLQGYLLQGADEAFRTGNFIALTEVLGLMHLVVDKNLHCFKLDSLKQVTVKLAEISEKLRYDVTKLEPAHPQGIERVALLEKILKIMSGPVRTLRALKEESKRRFRELTEGFAPITKFYFHRVWVNYSAGESPQEFGKFLHQGAITESSSQTQVRLFLSKTLVQCTAGEAERLGRDPVLLPHLNDSVLIILVLLVENPNHYECLKSCLTNYLHVVQKHILPPLLATDANPADRVALVKALTKLIVKLPGSTRDRLLAAMTFGLSAIMQRLRTADASLDLSEIEKVLNLDQLQSSSAAAVTSKLRHQHLNRSNSSSPTSAASSSSSSSTSVDSVAASPSSAATDSQPQPQINGTKEEDTAGEPCAMVTE</sequence>
<feature type="region of interest" description="Disordered" evidence="1">
    <location>
        <begin position="922"/>
        <end position="991"/>
    </location>
</feature>
<reference evidence="3" key="1">
    <citation type="journal article" date="2015" name="Proc. Natl. Acad. Sci. U.S.A.">
        <title>Genome sequence of the Asian Tiger mosquito, Aedes albopictus, reveals insights into its biology, genetics, and evolution.</title>
        <authorList>
            <person name="Chen X.G."/>
            <person name="Jiang X."/>
            <person name="Gu J."/>
            <person name="Xu M."/>
            <person name="Wu Y."/>
            <person name="Deng Y."/>
            <person name="Zhang C."/>
            <person name="Bonizzoni M."/>
            <person name="Dermauw W."/>
            <person name="Vontas J."/>
            <person name="Armbruster P."/>
            <person name="Huang X."/>
            <person name="Yang Y."/>
            <person name="Zhang H."/>
            <person name="He W."/>
            <person name="Peng H."/>
            <person name="Liu Y."/>
            <person name="Wu K."/>
            <person name="Chen J."/>
            <person name="Lirakis M."/>
            <person name="Topalis P."/>
            <person name="Van Leeuwen T."/>
            <person name="Hall A.B."/>
            <person name="Jiang X."/>
            <person name="Thorpe C."/>
            <person name="Mueller R.L."/>
            <person name="Sun C."/>
            <person name="Waterhouse R.M."/>
            <person name="Yan G."/>
            <person name="Tu Z.J."/>
            <person name="Fang X."/>
            <person name="James A.A."/>
        </authorList>
    </citation>
    <scope>NUCLEOTIDE SEQUENCE [LARGE SCALE GENOMIC DNA]</scope>
    <source>
        <strain evidence="3">Foshan</strain>
    </source>
</reference>
<feature type="compositionally biased region" description="Low complexity" evidence="1">
    <location>
        <begin position="936"/>
        <end position="967"/>
    </location>
</feature>
<dbReference type="EnsemblMetazoa" id="AALFPA23_017511.R25571">
    <property type="protein sequence ID" value="AALFPA23_017511.P25571"/>
    <property type="gene ID" value="AALFPA23_017511"/>
</dbReference>
<evidence type="ECO:0000313" key="2">
    <source>
        <dbReference type="EnsemblMetazoa" id="AALFPA23_017511.P25571"/>
    </source>
</evidence>
<name>A0ABM1ZDM4_AEDAL</name>